<dbReference type="EMBL" id="LZYO01000709">
    <property type="protein sequence ID" value="ODH12849.1"/>
    <property type="molecule type" value="Genomic_DNA"/>
</dbReference>
<comment type="caution">
    <text evidence="1">The sequence shown here is derived from an EMBL/GenBank/DDBJ whole genome shotgun (WGS) entry which is preliminary data.</text>
</comment>
<gene>
    <name evidence="1" type="ORF">ACO22_07853</name>
</gene>
<dbReference type="Proteomes" id="UP000242814">
    <property type="component" value="Unassembled WGS sequence"/>
</dbReference>
<proteinExistence type="predicted"/>
<dbReference type="AlphaFoldDB" id="A0A1D2J3H3"/>
<protein>
    <submittedName>
        <fullName evidence="1">Uncharacterized protein</fullName>
    </submittedName>
</protein>
<reference evidence="1 2" key="1">
    <citation type="submission" date="2016-06" db="EMBL/GenBank/DDBJ databases">
        <authorList>
            <person name="Kjaerup R.B."/>
            <person name="Dalgaard T.S."/>
            <person name="Juul-Madsen H.R."/>
        </authorList>
    </citation>
    <scope>NUCLEOTIDE SEQUENCE [LARGE SCALE GENOMIC DNA]</scope>
    <source>
        <strain evidence="1 2">Pb300</strain>
    </source>
</reference>
<organism evidence="1 2">
    <name type="scientific">Paracoccidioides brasiliensis</name>
    <dbReference type="NCBI Taxonomy" id="121759"/>
    <lineage>
        <taxon>Eukaryota</taxon>
        <taxon>Fungi</taxon>
        <taxon>Dikarya</taxon>
        <taxon>Ascomycota</taxon>
        <taxon>Pezizomycotina</taxon>
        <taxon>Eurotiomycetes</taxon>
        <taxon>Eurotiomycetidae</taxon>
        <taxon>Onygenales</taxon>
        <taxon>Ajellomycetaceae</taxon>
        <taxon>Paracoccidioides</taxon>
    </lineage>
</organism>
<accession>A0A1D2J3H3</accession>
<evidence type="ECO:0000313" key="2">
    <source>
        <dbReference type="Proteomes" id="UP000242814"/>
    </source>
</evidence>
<evidence type="ECO:0000313" key="1">
    <source>
        <dbReference type="EMBL" id="ODH12849.1"/>
    </source>
</evidence>
<name>A0A1D2J3H3_PARBR</name>
<sequence length="31" mass="3416">MAGRSSSFSFKEHLEMKALMLSSEGNLNLLS</sequence>